<sequence length="190" mass="21571">MADRQVKNGCFRRDRRMLTQDDGTMIIFGTICVSPENTPLPIDESCTHDTRTKAKRENMGMHHREGGGGPVDLKGYREAQDQRGCRLTFDGRTEYADAVPRSQRRSTIPKGDTLSCQLDQNFYHARNHISPVEVERDDISNRLPVNLLDSGLFASIGPHKPRTPVSTSVLNERDYKQLSRRLGNQAIKQY</sequence>
<keyword evidence="2" id="KW-1185">Reference proteome</keyword>
<gene>
    <name evidence="1" type="ORF">BDM02DRAFT_3261736</name>
</gene>
<name>A0ACB6ZD85_THEGA</name>
<protein>
    <submittedName>
        <fullName evidence="1">Uncharacterized protein</fullName>
    </submittedName>
</protein>
<organism evidence="1 2">
    <name type="scientific">Thelephora ganbajun</name>
    <name type="common">Ganba fungus</name>
    <dbReference type="NCBI Taxonomy" id="370292"/>
    <lineage>
        <taxon>Eukaryota</taxon>
        <taxon>Fungi</taxon>
        <taxon>Dikarya</taxon>
        <taxon>Basidiomycota</taxon>
        <taxon>Agaricomycotina</taxon>
        <taxon>Agaricomycetes</taxon>
        <taxon>Thelephorales</taxon>
        <taxon>Thelephoraceae</taxon>
        <taxon>Thelephora</taxon>
    </lineage>
</organism>
<evidence type="ECO:0000313" key="2">
    <source>
        <dbReference type="Proteomes" id="UP000886501"/>
    </source>
</evidence>
<evidence type="ECO:0000313" key="1">
    <source>
        <dbReference type="EMBL" id="KAF9647373.1"/>
    </source>
</evidence>
<reference evidence="1" key="1">
    <citation type="submission" date="2019-10" db="EMBL/GenBank/DDBJ databases">
        <authorList>
            <consortium name="DOE Joint Genome Institute"/>
            <person name="Kuo A."/>
            <person name="Miyauchi S."/>
            <person name="Kiss E."/>
            <person name="Drula E."/>
            <person name="Kohler A."/>
            <person name="Sanchez-Garcia M."/>
            <person name="Andreopoulos B."/>
            <person name="Barry K.W."/>
            <person name="Bonito G."/>
            <person name="Buee M."/>
            <person name="Carver A."/>
            <person name="Chen C."/>
            <person name="Cichocki N."/>
            <person name="Clum A."/>
            <person name="Culley D."/>
            <person name="Crous P.W."/>
            <person name="Fauchery L."/>
            <person name="Girlanda M."/>
            <person name="Hayes R."/>
            <person name="Keri Z."/>
            <person name="Labutti K."/>
            <person name="Lipzen A."/>
            <person name="Lombard V."/>
            <person name="Magnuson J."/>
            <person name="Maillard F."/>
            <person name="Morin E."/>
            <person name="Murat C."/>
            <person name="Nolan M."/>
            <person name="Ohm R."/>
            <person name="Pangilinan J."/>
            <person name="Pereira M."/>
            <person name="Perotto S."/>
            <person name="Peter M."/>
            <person name="Riley R."/>
            <person name="Sitrit Y."/>
            <person name="Stielow B."/>
            <person name="Szollosi G."/>
            <person name="Zifcakova L."/>
            <person name="Stursova M."/>
            <person name="Spatafora J.W."/>
            <person name="Tedersoo L."/>
            <person name="Vaario L.-M."/>
            <person name="Yamada A."/>
            <person name="Yan M."/>
            <person name="Wang P."/>
            <person name="Xu J."/>
            <person name="Bruns T."/>
            <person name="Baldrian P."/>
            <person name="Vilgalys R."/>
            <person name="Henrissat B."/>
            <person name="Grigoriev I.V."/>
            <person name="Hibbett D."/>
            <person name="Nagy L.G."/>
            <person name="Martin F.M."/>
        </authorList>
    </citation>
    <scope>NUCLEOTIDE SEQUENCE</scope>
    <source>
        <strain evidence="1">P2</strain>
    </source>
</reference>
<proteinExistence type="predicted"/>
<reference evidence="1" key="2">
    <citation type="journal article" date="2020" name="Nat. Commun.">
        <title>Large-scale genome sequencing of mycorrhizal fungi provides insights into the early evolution of symbiotic traits.</title>
        <authorList>
            <person name="Miyauchi S."/>
            <person name="Kiss E."/>
            <person name="Kuo A."/>
            <person name="Drula E."/>
            <person name="Kohler A."/>
            <person name="Sanchez-Garcia M."/>
            <person name="Morin E."/>
            <person name="Andreopoulos B."/>
            <person name="Barry K.W."/>
            <person name="Bonito G."/>
            <person name="Buee M."/>
            <person name="Carver A."/>
            <person name="Chen C."/>
            <person name="Cichocki N."/>
            <person name="Clum A."/>
            <person name="Culley D."/>
            <person name="Crous P.W."/>
            <person name="Fauchery L."/>
            <person name="Girlanda M."/>
            <person name="Hayes R.D."/>
            <person name="Keri Z."/>
            <person name="LaButti K."/>
            <person name="Lipzen A."/>
            <person name="Lombard V."/>
            <person name="Magnuson J."/>
            <person name="Maillard F."/>
            <person name="Murat C."/>
            <person name="Nolan M."/>
            <person name="Ohm R.A."/>
            <person name="Pangilinan J."/>
            <person name="Pereira M.F."/>
            <person name="Perotto S."/>
            <person name="Peter M."/>
            <person name="Pfister S."/>
            <person name="Riley R."/>
            <person name="Sitrit Y."/>
            <person name="Stielow J.B."/>
            <person name="Szollosi G."/>
            <person name="Zifcakova L."/>
            <person name="Stursova M."/>
            <person name="Spatafora J.W."/>
            <person name="Tedersoo L."/>
            <person name="Vaario L.M."/>
            <person name="Yamada A."/>
            <person name="Yan M."/>
            <person name="Wang P."/>
            <person name="Xu J."/>
            <person name="Bruns T."/>
            <person name="Baldrian P."/>
            <person name="Vilgalys R."/>
            <person name="Dunand C."/>
            <person name="Henrissat B."/>
            <person name="Grigoriev I.V."/>
            <person name="Hibbett D."/>
            <person name="Nagy L.G."/>
            <person name="Martin F.M."/>
        </authorList>
    </citation>
    <scope>NUCLEOTIDE SEQUENCE</scope>
    <source>
        <strain evidence="1">P2</strain>
    </source>
</reference>
<dbReference type="EMBL" id="MU118035">
    <property type="protein sequence ID" value="KAF9647373.1"/>
    <property type="molecule type" value="Genomic_DNA"/>
</dbReference>
<accession>A0ACB6ZD85</accession>
<comment type="caution">
    <text evidence="1">The sequence shown here is derived from an EMBL/GenBank/DDBJ whole genome shotgun (WGS) entry which is preliminary data.</text>
</comment>
<dbReference type="Proteomes" id="UP000886501">
    <property type="component" value="Unassembled WGS sequence"/>
</dbReference>